<dbReference type="GO" id="GO:0009094">
    <property type="term" value="P:L-phenylalanine biosynthetic process"/>
    <property type="evidence" value="ECO:0007669"/>
    <property type="project" value="UniProtKB-UniPathway"/>
</dbReference>
<evidence type="ECO:0000256" key="7">
    <source>
        <dbReference type="ARBA" id="ARBA00023239"/>
    </source>
</evidence>
<sequence length="271" mass="30293">MKVAYLGPKGTFSEEAAKRYFNHDEVEFFMYDTIPDVIDAVGEGRVEKAIVPLENTIEGTINMTIDTLVSCEGLMIEGEFTLPVALHLLANKECKLSSVHEVWSISPILTQCRKYIRQRSVKSLQFDSSASAAQTLKSSGRLDVAAIGSESLASLLNLDIIDRNIQDNPNNQTRFIIISEHMNTDGDFKKTMFVITPDQEQPGVLSAILNVVTALNINLSWIESRPTAHQLGCYRFFLEANNNCSEMMIHKAKTILETLGHHVRILGRYNS</sequence>
<keyword evidence="5" id="KW-0057">Aromatic amino acid biosynthesis</keyword>
<feature type="domain" description="ACT" evidence="10">
    <location>
        <begin position="193"/>
        <end position="270"/>
    </location>
</feature>
<dbReference type="AlphaFoldDB" id="A0A1G7KMN2"/>
<evidence type="ECO:0000256" key="6">
    <source>
        <dbReference type="ARBA" id="ARBA00023222"/>
    </source>
</evidence>
<keyword evidence="7" id="KW-0456">Lyase</keyword>
<dbReference type="GO" id="GO:0004664">
    <property type="term" value="F:prephenate dehydratase activity"/>
    <property type="evidence" value="ECO:0007669"/>
    <property type="project" value="UniProtKB-EC"/>
</dbReference>
<dbReference type="InterPro" id="IPR001086">
    <property type="entry name" value="Preph_deHydtase"/>
</dbReference>
<gene>
    <name evidence="11" type="ORF">SAMN04488542_1107</name>
</gene>
<name>A0A1G7KMN2_9BACL</name>
<keyword evidence="6" id="KW-0584">Phenylalanine biosynthesis</keyword>
<reference evidence="11 12" key="1">
    <citation type="submission" date="2016-10" db="EMBL/GenBank/DDBJ databases">
        <authorList>
            <person name="de Groot N.N."/>
        </authorList>
    </citation>
    <scope>NUCLEOTIDE SEQUENCE [LARGE SCALE GENOMIC DNA]</scope>
    <source>
        <strain evidence="11 12">DSM 28129</strain>
    </source>
</reference>
<dbReference type="EMBL" id="FNBG01000010">
    <property type="protein sequence ID" value="SDF38508.1"/>
    <property type="molecule type" value="Genomic_DNA"/>
</dbReference>
<evidence type="ECO:0000259" key="10">
    <source>
        <dbReference type="PROSITE" id="PS51671"/>
    </source>
</evidence>
<dbReference type="PANTHER" id="PTHR21022:SF19">
    <property type="entry name" value="PREPHENATE DEHYDRATASE-RELATED"/>
    <property type="match status" value="1"/>
</dbReference>
<evidence type="ECO:0000256" key="8">
    <source>
        <dbReference type="ARBA" id="ARBA00047848"/>
    </source>
</evidence>
<dbReference type="Pfam" id="PF00800">
    <property type="entry name" value="PDT"/>
    <property type="match status" value="1"/>
</dbReference>
<keyword evidence="12" id="KW-1185">Reference proteome</keyword>
<dbReference type="GO" id="GO:0005737">
    <property type="term" value="C:cytoplasm"/>
    <property type="evidence" value="ECO:0007669"/>
    <property type="project" value="TreeGrafter"/>
</dbReference>
<dbReference type="CDD" id="cd13633">
    <property type="entry name" value="PBP2_Sa-PDT_like"/>
    <property type="match status" value="1"/>
</dbReference>
<organism evidence="11 12">
    <name type="scientific">Fontibacillus panacisegetis</name>
    <dbReference type="NCBI Taxonomy" id="670482"/>
    <lineage>
        <taxon>Bacteria</taxon>
        <taxon>Bacillati</taxon>
        <taxon>Bacillota</taxon>
        <taxon>Bacilli</taxon>
        <taxon>Bacillales</taxon>
        <taxon>Paenibacillaceae</taxon>
        <taxon>Fontibacillus</taxon>
    </lineage>
</organism>
<keyword evidence="4" id="KW-0028">Amino-acid biosynthesis</keyword>
<evidence type="ECO:0000256" key="4">
    <source>
        <dbReference type="ARBA" id="ARBA00022605"/>
    </source>
</evidence>
<protein>
    <recommendedName>
        <fullName evidence="3">Prephenate dehydratase</fullName>
        <ecNumber evidence="2">4.2.1.51</ecNumber>
    </recommendedName>
</protein>
<dbReference type="PROSITE" id="PS51671">
    <property type="entry name" value="ACT"/>
    <property type="match status" value="1"/>
</dbReference>
<dbReference type="PROSITE" id="PS51171">
    <property type="entry name" value="PREPHENATE_DEHYDR_3"/>
    <property type="match status" value="1"/>
</dbReference>
<comment type="catalytic activity">
    <reaction evidence="8">
        <text>prephenate + H(+) = 3-phenylpyruvate + CO2 + H2O</text>
        <dbReference type="Rhea" id="RHEA:21648"/>
        <dbReference type="ChEBI" id="CHEBI:15377"/>
        <dbReference type="ChEBI" id="CHEBI:15378"/>
        <dbReference type="ChEBI" id="CHEBI:16526"/>
        <dbReference type="ChEBI" id="CHEBI:18005"/>
        <dbReference type="ChEBI" id="CHEBI:29934"/>
        <dbReference type="EC" id="4.2.1.51"/>
    </reaction>
</comment>
<evidence type="ECO:0000256" key="3">
    <source>
        <dbReference type="ARBA" id="ARBA00021872"/>
    </source>
</evidence>
<dbReference type="InterPro" id="IPR045865">
    <property type="entry name" value="ACT-like_dom_sf"/>
</dbReference>
<evidence type="ECO:0000256" key="2">
    <source>
        <dbReference type="ARBA" id="ARBA00013147"/>
    </source>
</evidence>
<accession>A0A1G7KMN2</accession>
<feature type="domain" description="Prephenate dehydratase" evidence="9">
    <location>
        <begin position="2"/>
        <end position="180"/>
    </location>
</feature>
<dbReference type="PANTHER" id="PTHR21022">
    <property type="entry name" value="PREPHENATE DEHYDRATASE P PROTEIN"/>
    <property type="match status" value="1"/>
</dbReference>
<dbReference type="RefSeq" id="WP_091229303.1">
    <property type="nucleotide sequence ID" value="NZ_FNBG01000010.1"/>
</dbReference>
<dbReference type="Gene3D" id="3.40.190.10">
    <property type="entry name" value="Periplasmic binding protein-like II"/>
    <property type="match status" value="2"/>
</dbReference>
<dbReference type="Proteomes" id="UP000198972">
    <property type="component" value="Unassembled WGS sequence"/>
</dbReference>
<dbReference type="EC" id="4.2.1.51" evidence="2"/>
<dbReference type="Gene3D" id="3.30.70.260">
    <property type="match status" value="1"/>
</dbReference>
<evidence type="ECO:0000256" key="1">
    <source>
        <dbReference type="ARBA" id="ARBA00004741"/>
    </source>
</evidence>
<dbReference type="CDD" id="cd04905">
    <property type="entry name" value="ACT_CM-PDT"/>
    <property type="match status" value="1"/>
</dbReference>
<dbReference type="InterPro" id="IPR002912">
    <property type="entry name" value="ACT_dom"/>
</dbReference>
<dbReference type="OrthoDB" id="9802281at2"/>
<dbReference type="NCBIfam" id="NF008865">
    <property type="entry name" value="PRK11898.1"/>
    <property type="match status" value="1"/>
</dbReference>
<evidence type="ECO:0000256" key="5">
    <source>
        <dbReference type="ARBA" id="ARBA00023141"/>
    </source>
</evidence>
<dbReference type="SUPFAM" id="SSF53850">
    <property type="entry name" value="Periplasmic binding protein-like II"/>
    <property type="match status" value="1"/>
</dbReference>
<evidence type="ECO:0000313" key="11">
    <source>
        <dbReference type="EMBL" id="SDF38508.1"/>
    </source>
</evidence>
<dbReference type="UniPathway" id="UPA00121">
    <property type="reaction ID" value="UER00345"/>
</dbReference>
<evidence type="ECO:0000259" key="9">
    <source>
        <dbReference type="PROSITE" id="PS51171"/>
    </source>
</evidence>
<comment type="pathway">
    <text evidence="1">Amino-acid biosynthesis; L-phenylalanine biosynthesis; phenylpyruvate from prephenate: step 1/1.</text>
</comment>
<dbReference type="SUPFAM" id="SSF55021">
    <property type="entry name" value="ACT-like"/>
    <property type="match status" value="1"/>
</dbReference>
<proteinExistence type="predicted"/>
<evidence type="ECO:0000313" key="12">
    <source>
        <dbReference type="Proteomes" id="UP000198972"/>
    </source>
</evidence>
<dbReference type="STRING" id="670482.SAMN04488542_1107"/>